<organism evidence="5 6">
    <name type="scientific">Desulfosalsimonas propionicica</name>
    <dbReference type="NCBI Taxonomy" id="332175"/>
    <lineage>
        <taxon>Bacteria</taxon>
        <taxon>Pseudomonadati</taxon>
        <taxon>Thermodesulfobacteriota</taxon>
        <taxon>Desulfobacteria</taxon>
        <taxon>Desulfobacterales</taxon>
        <taxon>Desulfosalsimonadaceae</taxon>
        <taxon>Desulfosalsimonas</taxon>
    </lineage>
</organism>
<keyword evidence="1" id="KW-0479">Metal-binding</keyword>
<dbReference type="Pfam" id="PF12838">
    <property type="entry name" value="Fer4_7"/>
    <property type="match status" value="1"/>
</dbReference>
<dbReference type="GO" id="GO:0051536">
    <property type="term" value="F:iron-sulfur cluster binding"/>
    <property type="evidence" value="ECO:0007669"/>
    <property type="project" value="UniProtKB-KW"/>
</dbReference>
<dbReference type="EMBL" id="JACDUS010000004">
    <property type="protein sequence ID" value="MBA2881604.1"/>
    <property type="molecule type" value="Genomic_DNA"/>
</dbReference>
<dbReference type="InterPro" id="IPR017896">
    <property type="entry name" value="4Fe4S_Fe-S-bd"/>
</dbReference>
<sequence length="69" mass="7895">MAKKKLKAHHIERTWCKGCGICVHFCPKQVLALDEHNIAYPADPEACICCRMCEYRCPDLAIEVECQET</sequence>
<evidence type="ECO:0000256" key="2">
    <source>
        <dbReference type="ARBA" id="ARBA00023004"/>
    </source>
</evidence>
<keyword evidence="5" id="KW-0560">Oxidoreductase</keyword>
<dbReference type="Proteomes" id="UP000525298">
    <property type="component" value="Unassembled WGS sequence"/>
</dbReference>
<evidence type="ECO:0000313" key="5">
    <source>
        <dbReference type="EMBL" id="MBA2881604.1"/>
    </source>
</evidence>
<feature type="domain" description="4Fe-4S ferredoxin-type" evidence="4">
    <location>
        <begin position="7"/>
        <end position="36"/>
    </location>
</feature>
<comment type="caution">
    <text evidence="5">The sequence shown here is derived from an EMBL/GenBank/DDBJ whole genome shotgun (WGS) entry which is preliminary data.</text>
</comment>
<dbReference type="RefSeq" id="WP_181551248.1">
    <property type="nucleotide sequence ID" value="NZ_JACDUS010000004.1"/>
</dbReference>
<dbReference type="PANTHER" id="PTHR43122">
    <property type="entry name" value="FERREDOXIN SUBUNIT OF PYRUVATE:FLAVODOXIN OXIDOREDUCTASE-RELATED"/>
    <property type="match status" value="1"/>
</dbReference>
<evidence type="ECO:0000256" key="3">
    <source>
        <dbReference type="ARBA" id="ARBA00023014"/>
    </source>
</evidence>
<dbReference type="SUPFAM" id="SSF54862">
    <property type="entry name" value="4Fe-4S ferredoxins"/>
    <property type="match status" value="1"/>
</dbReference>
<gene>
    <name evidence="5" type="ORF">HNR65_001931</name>
</gene>
<dbReference type="AlphaFoldDB" id="A0A7W0C9K7"/>
<feature type="domain" description="4Fe-4S ferredoxin-type" evidence="4">
    <location>
        <begin position="38"/>
        <end position="67"/>
    </location>
</feature>
<dbReference type="PROSITE" id="PS00198">
    <property type="entry name" value="4FE4S_FER_1"/>
    <property type="match status" value="1"/>
</dbReference>
<evidence type="ECO:0000313" key="6">
    <source>
        <dbReference type="Proteomes" id="UP000525298"/>
    </source>
</evidence>
<keyword evidence="2" id="KW-0408">Iron</keyword>
<dbReference type="Gene3D" id="3.30.70.20">
    <property type="match status" value="1"/>
</dbReference>
<keyword evidence="3" id="KW-0411">Iron-sulfur</keyword>
<dbReference type="EC" id="1.2.7.3" evidence="5"/>
<dbReference type="InterPro" id="IPR017900">
    <property type="entry name" value="4Fe4S_Fe_S_CS"/>
</dbReference>
<keyword evidence="6" id="KW-1185">Reference proteome</keyword>
<dbReference type="PANTHER" id="PTHR43122:SF1">
    <property type="entry name" value="IRON-SULFUR-BINDING PROTEIN"/>
    <property type="match status" value="1"/>
</dbReference>
<name>A0A7W0C9K7_9BACT</name>
<accession>A0A7W0C9K7</accession>
<dbReference type="GO" id="GO:0046872">
    <property type="term" value="F:metal ion binding"/>
    <property type="evidence" value="ECO:0007669"/>
    <property type="project" value="UniProtKB-KW"/>
</dbReference>
<protein>
    <submittedName>
        <fullName evidence="5">2-oxoglutarate ferredoxin oxidoreductase subunit delta</fullName>
        <ecNumber evidence="5">1.2.7.3</ecNumber>
    </submittedName>
</protein>
<evidence type="ECO:0000259" key="4">
    <source>
        <dbReference type="PROSITE" id="PS51379"/>
    </source>
</evidence>
<dbReference type="PROSITE" id="PS51379">
    <property type="entry name" value="4FE4S_FER_2"/>
    <property type="match status" value="2"/>
</dbReference>
<reference evidence="5 6" key="1">
    <citation type="submission" date="2020-07" db="EMBL/GenBank/DDBJ databases">
        <title>Genomic Encyclopedia of Type Strains, Phase IV (KMG-IV): sequencing the most valuable type-strain genomes for metagenomic binning, comparative biology and taxonomic classification.</title>
        <authorList>
            <person name="Goeker M."/>
        </authorList>
    </citation>
    <scope>NUCLEOTIDE SEQUENCE [LARGE SCALE GENOMIC DNA]</scope>
    <source>
        <strain evidence="5 6">DSM 17721</strain>
    </source>
</reference>
<proteinExistence type="predicted"/>
<dbReference type="GO" id="GO:0047553">
    <property type="term" value="F:2-oxoglutarate synthase activity"/>
    <property type="evidence" value="ECO:0007669"/>
    <property type="project" value="UniProtKB-EC"/>
</dbReference>
<evidence type="ECO:0000256" key="1">
    <source>
        <dbReference type="ARBA" id="ARBA00022723"/>
    </source>
</evidence>